<keyword evidence="4" id="KW-1185">Reference proteome</keyword>
<name>A0A840U1F8_9BACT</name>
<evidence type="ECO:0000313" key="3">
    <source>
        <dbReference type="EMBL" id="MBB5287423.1"/>
    </source>
</evidence>
<feature type="transmembrane region" description="Helical" evidence="1">
    <location>
        <begin position="236"/>
        <end position="258"/>
    </location>
</feature>
<evidence type="ECO:0000259" key="2">
    <source>
        <dbReference type="Pfam" id="PF00487"/>
    </source>
</evidence>
<dbReference type="EC" id="1.14.19.3" evidence="3"/>
<sequence length="370" mass="42135">MKQKGKVKFITKDKSLFFPTLKKRVDGYFAEAGISKHANSTMILKTVVLIAAYVLPFVFMLLFQPPFALSMLLWFVMGLGIGGIGMSVMHDANHGAYSANPKVNDLLGYSLNLAGGIVQNWKLQHNILHHTYTNVVPMDEDIQDRLVVRLSPHTTVRGIHRFQWLYAFFFYGILTLYWVVLKDFVQYISFKRSGVNTYSKKQNISFLTRIILLKVVYFLVLLYLPIGVFGLPAGQVLLGFMLMHFTAGLILTVIFQLAHTVEGTSHPLANENGVIENDWAIHQLQTTVNFSRRNKWLSWYVGGLNFQVEHHLFPRICHVHYPSIAPIVKQTAEEFGLDYLENETFSDALRSHISTLQRFGKLPDLNEAIG</sequence>
<dbReference type="PANTHER" id="PTHR19353">
    <property type="entry name" value="FATTY ACID DESATURASE 2"/>
    <property type="match status" value="1"/>
</dbReference>
<keyword evidence="1" id="KW-0472">Membrane</keyword>
<organism evidence="3 4">
    <name type="scientific">Rhabdobacter roseus</name>
    <dbReference type="NCBI Taxonomy" id="1655419"/>
    <lineage>
        <taxon>Bacteria</taxon>
        <taxon>Pseudomonadati</taxon>
        <taxon>Bacteroidota</taxon>
        <taxon>Cytophagia</taxon>
        <taxon>Cytophagales</taxon>
        <taxon>Cytophagaceae</taxon>
        <taxon>Rhabdobacter</taxon>
    </lineage>
</organism>
<comment type="caution">
    <text evidence="3">The sequence shown here is derived from an EMBL/GenBank/DDBJ whole genome shotgun (WGS) entry which is preliminary data.</text>
</comment>
<keyword evidence="1" id="KW-1133">Transmembrane helix</keyword>
<keyword evidence="1" id="KW-0812">Transmembrane</keyword>
<dbReference type="GO" id="GO:0016213">
    <property type="term" value="F:acyl-CoA 6-desaturase activity"/>
    <property type="evidence" value="ECO:0007669"/>
    <property type="project" value="UniProtKB-EC"/>
</dbReference>
<evidence type="ECO:0000313" key="4">
    <source>
        <dbReference type="Proteomes" id="UP000557307"/>
    </source>
</evidence>
<keyword evidence="3" id="KW-0560">Oxidoreductase</keyword>
<protein>
    <submittedName>
        <fullName evidence="3">Linoleoyl-CoA desaturase</fullName>
        <ecNumber evidence="3">1.14.19.3</ecNumber>
    </submittedName>
</protein>
<dbReference type="PIRSF" id="PIRSF015921">
    <property type="entry name" value="FA_sphinglp_des"/>
    <property type="match status" value="1"/>
</dbReference>
<dbReference type="CDD" id="cd03506">
    <property type="entry name" value="Delta6-FADS-like"/>
    <property type="match status" value="1"/>
</dbReference>
<feature type="transmembrane region" description="Helical" evidence="1">
    <location>
        <begin position="206"/>
        <end position="224"/>
    </location>
</feature>
<dbReference type="InterPro" id="IPR012171">
    <property type="entry name" value="Fatty_acid_desaturase"/>
</dbReference>
<dbReference type="Proteomes" id="UP000557307">
    <property type="component" value="Unassembled WGS sequence"/>
</dbReference>
<dbReference type="GO" id="GO:0016020">
    <property type="term" value="C:membrane"/>
    <property type="evidence" value="ECO:0007669"/>
    <property type="project" value="TreeGrafter"/>
</dbReference>
<dbReference type="PANTHER" id="PTHR19353:SF19">
    <property type="entry name" value="DELTA(5) FATTY ACID DESATURASE C-RELATED"/>
    <property type="match status" value="1"/>
</dbReference>
<feature type="domain" description="Fatty acid desaturase" evidence="2">
    <location>
        <begin position="69"/>
        <end position="339"/>
    </location>
</feature>
<proteinExistence type="predicted"/>
<feature type="transmembrane region" description="Helical" evidence="1">
    <location>
        <begin position="69"/>
        <end position="89"/>
    </location>
</feature>
<dbReference type="Pfam" id="PF00487">
    <property type="entry name" value="FA_desaturase"/>
    <property type="match status" value="1"/>
</dbReference>
<dbReference type="RefSeq" id="WP_184179560.1">
    <property type="nucleotide sequence ID" value="NZ_JACHGF010000018.1"/>
</dbReference>
<dbReference type="GO" id="GO:0008610">
    <property type="term" value="P:lipid biosynthetic process"/>
    <property type="evidence" value="ECO:0007669"/>
    <property type="project" value="UniProtKB-ARBA"/>
</dbReference>
<reference evidence="3 4" key="1">
    <citation type="submission" date="2020-08" db="EMBL/GenBank/DDBJ databases">
        <title>Genomic Encyclopedia of Type Strains, Phase IV (KMG-IV): sequencing the most valuable type-strain genomes for metagenomic binning, comparative biology and taxonomic classification.</title>
        <authorList>
            <person name="Goeker M."/>
        </authorList>
    </citation>
    <scope>NUCLEOTIDE SEQUENCE [LARGE SCALE GENOMIC DNA]</scope>
    <source>
        <strain evidence="3 4">DSM 105074</strain>
    </source>
</reference>
<feature type="transmembrane region" description="Helical" evidence="1">
    <location>
        <begin position="164"/>
        <end position="181"/>
    </location>
</feature>
<evidence type="ECO:0000256" key="1">
    <source>
        <dbReference type="SAM" id="Phobius"/>
    </source>
</evidence>
<accession>A0A840U1F8</accession>
<dbReference type="AlphaFoldDB" id="A0A840U1F8"/>
<dbReference type="EMBL" id="JACHGF010000018">
    <property type="protein sequence ID" value="MBB5287423.1"/>
    <property type="molecule type" value="Genomic_DNA"/>
</dbReference>
<gene>
    <name evidence="3" type="ORF">HNQ92_005586</name>
</gene>
<dbReference type="InterPro" id="IPR005804">
    <property type="entry name" value="FA_desaturase_dom"/>
</dbReference>
<feature type="transmembrane region" description="Helical" evidence="1">
    <location>
        <begin position="42"/>
        <end position="63"/>
    </location>
</feature>